<dbReference type="EMBL" id="UGMD01000004">
    <property type="protein sequence ID" value="STY78827.1"/>
    <property type="molecule type" value="Genomic_DNA"/>
</dbReference>
<dbReference type="Proteomes" id="UP000255099">
    <property type="component" value="Unassembled WGS sequence"/>
</dbReference>
<protein>
    <submittedName>
        <fullName evidence="2">Uncharacterized protein</fullName>
    </submittedName>
</protein>
<evidence type="ECO:0000313" key="5">
    <source>
        <dbReference type="Proteomes" id="UP000254799"/>
    </source>
</evidence>
<dbReference type="EMBL" id="UGLC01000003">
    <property type="protein sequence ID" value="STU45865.1"/>
    <property type="molecule type" value="Genomic_DNA"/>
</dbReference>
<reference evidence="5 6" key="1">
    <citation type="submission" date="2018-06" db="EMBL/GenBank/DDBJ databases">
        <authorList>
            <consortium name="Pathogen Informatics"/>
            <person name="Doyle S."/>
        </authorList>
    </citation>
    <scope>NUCLEOTIDE SEQUENCE [LARGE SCALE GENOMIC DNA]</scope>
    <source>
        <strain evidence="3 7">NCTC204</strain>
        <strain evidence="2 5">NCTC8849</strain>
        <strain evidence="1 6">NCTC9637</strain>
    </source>
</reference>
<evidence type="ECO:0000313" key="2">
    <source>
        <dbReference type="EMBL" id="STU45865.1"/>
    </source>
</evidence>
<evidence type="ECO:0000313" key="4">
    <source>
        <dbReference type="EMBL" id="STY78827.1"/>
    </source>
</evidence>
<gene>
    <name evidence="3" type="ORF">NCTC204_07011</name>
    <name evidence="4" type="ORF">NCTC204_07159</name>
    <name evidence="2" type="ORF">NCTC8849_05777</name>
    <name evidence="1" type="ORF">NCTC9637_00172</name>
</gene>
<organism evidence="2 5">
    <name type="scientific">Klebsiella pneumoniae</name>
    <dbReference type="NCBI Taxonomy" id="573"/>
    <lineage>
        <taxon>Bacteria</taxon>
        <taxon>Pseudomonadati</taxon>
        <taxon>Pseudomonadota</taxon>
        <taxon>Gammaproteobacteria</taxon>
        <taxon>Enterobacterales</taxon>
        <taxon>Enterobacteriaceae</taxon>
        <taxon>Klebsiella/Raoultella group</taxon>
        <taxon>Klebsiella</taxon>
        <taxon>Klebsiella pneumoniae complex</taxon>
    </lineage>
</organism>
<evidence type="ECO:0000313" key="6">
    <source>
        <dbReference type="Proteomes" id="UP000255099"/>
    </source>
</evidence>
<evidence type="ECO:0000313" key="1">
    <source>
        <dbReference type="EMBL" id="STT45331.1"/>
    </source>
</evidence>
<dbReference type="EMBL" id="UGMD01000004">
    <property type="protein sequence ID" value="STY78683.1"/>
    <property type="molecule type" value="Genomic_DNA"/>
</dbReference>
<sequence length="39" mass="4873">MSYQWHCFYNQYSNIVFFQIQGEWEINQDASLACLWYFV</sequence>
<dbReference type="Proteomes" id="UP000254799">
    <property type="component" value="Unassembled WGS sequence"/>
</dbReference>
<name>A0A377YSE4_KLEPN</name>
<evidence type="ECO:0000313" key="7">
    <source>
        <dbReference type="Proteomes" id="UP000255192"/>
    </source>
</evidence>
<accession>A0A377YSE4</accession>
<dbReference type="Proteomes" id="UP000255192">
    <property type="component" value="Unassembled WGS sequence"/>
</dbReference>
<dbReference type="EMBL" id="UGLB01000002">
    <property type="protein sequence ID" value="STT45331.1"/>
    <property type="molecule type" value="Genomic_DNA"/>
</dbReference>
<dbReference type="AlphaFoldDB" id="A0A377YSE4"/>
<proteinExistence type="predicted"/>
<evidence type="ECO:0000313" key="3">
    <source>
        <dbReference type="EMBL" id="STY78683.1"/>
    </source>
</evidence>